<evidence type="ECO:0000313" key="1">
    <source>
        <dbReference type="EMBL" id="KAK1617483.1"/>
    </source>
</evidence>
<dbReference type="EMBL" id="JAUUTY010000006">
    <property type="protein sequence ID" value="KAK1617483.1"/>
    <property type="molecule type" value="Genomic_DNA"/>
</dbReference>
<reference evidence="1" key="1">
    <citation type="submission" date="2023-07" db="EMBL/GenBank/DDBJ databases">
        <title>A chromosome-level genome assembly of Lolium multiflorum.</title>
        <authorList>
            <person name="Chen Y."/>
            <person name="Copetti D."/>
            <person name="Kolliker R."/>
            <person name="Studer B."/>
        </authorList>
    </citation>
    <scope>NUCLEOTIDE SEQUENCE</scope>
    <source>
        <strain evidence="1">02402/16</strain>
        <tissue evidence="1">Leaf</tissue>
    </source>
</reference>
<protein>
    <submittedName>
        <fullName evidence="1">Uncharacterized protein</fullName>
    </submittedName>
</protein>
<proteinExistence type="predicted"/>
<sequence length="78" mass="8965">MVQASTLFTQLPPHHLIIMAEVSQNSRELHGHEQSVEHLHSSVFHLLRVKDLRPTQLSHSGQLLMAEAQKTQIRPRWA</sequence>
<dbReference type="AlphaFoldDB" id="A0AAD8R9E0"/>
<dbReference type="Proteomes" id="UP001231189">
    <property type="component" value="Unassembled WGS sequence"/>
</dbReference>
<organism evidence="1 2">
    <name type="scientific">Lolium multiflorum</name>
    <name type="common">Italian ryegrass</name>
    <name type="synonym">Lolium perenne subsp. multiflorum</name>
    <dbReference type="NCBI Taxonomy" id="4521"/>
    <lineage>
        <taxon>Eukaryota</taxon>
        <taxon>Viridiplantae</taxon>
        <taxon>Streptophyta</taxon>
        <taxon>Embryophyta</taxon>
        <taxon>Tracheophyta</taxon>
        <taxon>Spermatophyta</taxon>
        <taxon>Magnoliopsida</taxon>
        <taxon>Liliopsida</taxon>
        <taxon>Poales</taxon>
        <taxon>Poaceae</taxon>
        <taxon>BOP clade</taxon>
        <taxon>Pooideae</taxon>
        <taxon>Poodae</taxon>
        <taxon>Poeae</taxon>
        <taxon>Poeae Chloroplast Group 2 (Poeae type)</taxon>
        <taxon>Loliodinae</taxon>
        <taxon>Loliinae</taxon>
        <taxon>Lolium</taxon>
    </lineage>
</organism>
<name>A0AAD8R9E0_LOLMU</name>
<evidence type="ECO:0000313" key="2">
    <source>
        <dbReference type="Proteomes" id="UP001231189"/>
    </source>
</evidence>
<gene>
    <name evidence="1" type="ORF">QYE76_023000</name>
</gene>
<comment type="caution">
    <text evidence="1">The sequence shown here is derived from an EMBL/GenBank/DDBJ whole genome shotgun (WGS) entry which is preliminary data.</text>
</comment>
<accession>A0AAD8R9E0</accession>
<keyword evidence="2" id="KW-1185">Reference proteome</keyword>